<feature type="compositionally biased region" description="Polar residues" evidence="1">
    <location>
        <begin position="15"/>
        <end position="25"/>
    </location>
</feature>
<dbReference type="Proteomes" id="UP000325945">
    <property type="component" value="Unassembled WGS sequence"/>
</dbReference>
<evidence type="ECO:0008006" key="4">
    <source>
        <dbReference type="Google" id="ProtNLM"/>
    </source>
</evidence>
<organism evidence="2 3">
    <name type="scientific">Aspergillus sergii</name>
    <dbReference type="NCBI Taxonomy" id="1034303"/>
    <lineage>
        <taxon>Eukaryota</taxon>
        <taxon>Fungi</taxon>
        <taxon>Dikarya</taxon>
        <taxon>Ascomycota</taxon>
        <taxon>Pezizomycotina</taxon>
        <taxon>Eurotiomycetes</taxon>
        <taxon>Eurotiomycetidae</taxon>
        <taxon>Eurotiales</taxon>
        <taxon>Aspergillaceae</taxon>
        <taxon>Aspergillus</taxon>
        <taxon>Aspergillus subgen. Circumdati</taxon>
    </lineage>
</organism>
<evidence type="ECO:0000256" key="1">
    <source>
        <dbReference type="SAM" id="MobiDB-lite"/>
    </source>
</evidence>
<protein>
    <recommendedName>
        <fullName evidence="4">Ankyrin repeat-containing domain protein</fullName>
    </recommendedName>
</protein>
<name>A0A5N6X1J0_9EURO</name>
<evidence type="ECO:0000313" key="3">
    <source>
        <dbReference type="Proteomes" id="UP000325945"/>
    </source>
</evidence>
<feature type="region of interest" description="Disordered" evidence="1">
    <location>
        <begin position="1"/>
        <end position="25"/>
    </location>
</feature>
<sequence>MDVPPPPDYHPVNPSEFSQIPTQTPRPTLKALQALCIRGDVQKFREVLDPPLSSLERINMCDFYAIMIEVIKRNDAQFIRELLSRGLPMDPLYALEAIKVQGKDALH</sequence>
<proteinExistence type="predicted"/>
<dbReference type="AlphaFoldDB" id="A0A5N6X1J0"/>
<evidence type="ECO:0000313" key="2">
    <source>
        <dbReference type="EMBL" id="KAE8327077.1"/>
    </source>
</evidence>
<accession>A0A5N6X1J0</accession>
<keyword evidence="3" id="KW-1185">Reference proteome</keyword>
<gene>
    <name evidence="2" type="ORF">BDV39DRAFT_205208</name>
</gene>
<reference evidence="3" key="1">
    <citation type="submission" date="2019-04" db="EMBL/GenBank/DDBJ databases">
        <title>Friends and foes A comparative genomics studyof 23 Aspergillus species from section Flavi.</title>
        <authorList>
            <consortium name="DOE Joint Genome Institute"/>
            <person name="Kjaerbolling I."/>
            <person name="Vesth T."/>
            <person name="Frisvad J.C."/>
            <person name="Nybo J.L."/>
            <person name="Theobald S."/>
            <person name="Kildgaard S."/>
            <person name="Isbrandt T."/>
            <person name="Kuo A."/>
            <person name="Sato A."/>
            <person name="Lyhne E.K."/>
            <person name="Kogle M.E."/>
            <person name="Wiebenga A."/>
            <person name="Kun R.S."/>
            <person name="Lubbers R.J."/>
            <person name="Makela M.R."/>
            <person name="Barry K."/>
            <person name="Chovatia M."/>
            <person name="Clum A."/>
            <person name="Daum C."/>
            <person name="Haridas S."/>
            <person name="He G."/>
            <person name="LaButti K."/>
            <person name="Lipzen A."/>
            <person name="Mondo S."/>
            <person name="Riley R."/>
            <person name="Salamov A."/>
            <person name="Simmons B.A."/>
            <person name="Magnuson J.K."/>
            <person name="Henrissat B."/>
            <person name="Mortensen U.H."/>
            <person name="Larsen T.O."/>
            <person name="Devries R.P."/>
            <person name="Grigoriev I.V."/>
            <person name="Machida M."/>
            <person name="Baker S.E."/>
            <person name="Andersen M.R."/>
        </authorList>
    </citation>
    <scope>NUCLEOTIDE SEQUENCE [LARGE SCALE GENOMIC DNA]</scope>
    <source>
        <strain evidence="3">CBS 130017</strain>
    </source>
</reference>
<dbReference type="EMBL" id="ML741794">
    <property type="protein sequence ID" value="KAE8327077.1"/>
    <property type="molecule type" value="Genomic_DNA"/>
</dbReference>